<dbReference type="InterPro" id="IPR050744">
    <property type="entry name" value="AI-2_Isomerase_LsrG"/>
</dbReference>
<dbReference type="AlphaFoldDB" id="A0AA91SSZ4"/>
<keyword evidence="3" id="KW-1185">Reference proteome</keyword>
<proteinExistence type="predicted"/>
<accession>A0AA91SSZ4</accession>
<dbReference type="EMBL" id="NCXO01000004">
    <property type="protein sequence ID" value="OSC35451.1"/>
    <property type="molecule type" value="Genomic_DNA"/>
</dbReference>
<evidence type="ECO:0000313" key="2">
    <source>
        <dbReference type="EMBL" id="OSC35451.1"/>
    </source>
</evidence>
<keyword evidence="2" id="KW-0560">Oxidoreductase</keyword>
<dbReference type="PANTHER" id="PTHR33336">
    <property type="entry name" value="QUINOL MONOOXYGENASE YGIN-RELATED"/>
    <property type="match status" value="1"/>
</dbReference>
<name>A0AA91SSZ4_9MYCO</name>
<dbReference type="PANTHER" id="PTHR33336:SF15">
    <property type="entry name" value="ABM DOMAIN-CONTAINING PROTEIN"/>
    <property type="match status" value="1"/>
</dbReference>
<keyword evidence="2" id="KW-0503">Monooxygenase</keyword>
<reference evidence="2 3" key="1">
    <citation type="submission" date="2017-04" db="EMBL/GenBank/DDBJ databases">
        <title>The new phylogeny of genus Mycobacterium.</title>
        <authorList>
            <person name="Tortoli E."/>
            <person name="Trovato A."/>
            <person name="Cirillo D.M."/>
        </authorList>
    </citation>
    <scope>NUCLEOTIDE SEQUENCE [LARGE SCALE GENOMIC DNA]</scope>
    <source>
        <strain evidence="2 3">KCTC 19819</strain>
    </source>
</reference>
<dbReference type="Gene3D" id="3.30.70.100">
    <property type="match status" value="1"/>
</dbReference>
<organism evidence="2 3">
    <name type="scientific">Mycolicibacillus koreensis</name>
    <dbReference type="NCBI Taxonomy" id="1069220"/>
    <lineage>
        <taxon>Bacteria</taxon>
        <taxon>Bacillati</taxon>
        <taxon>Actinomycetota</taxon>
        <taxon>Actinomycetes</taxon>
        <taxon>Mycobacteriales</taxon>
        <taxon>Mycobacteriaceae</taxon>
        <taxon>Mycolicibacillus</taxon>
    </lineage>
</organism>
<evidence type="ECO:0000313" key="3">
    <source>
        <dbReference type="Proteomes" id="UP000193577"/>
    </source>
</evidence>
<comment type="caution">
    <text evidence="2">The sequence shown here is derived from an EMBL/GenBank/DDBJ whole genome shotgun (WGS) entry which is preliminary data.</text>
</comment>
<evidence type="ECO:0000259" key="1">
    <source>
        <dbReference type="PROSITE" id="PS51725"/>
    </source>
</evidence>
<dbReference type="InterPro" id="IPR011008">
    <property type="entry name" value="Dimeric_a/b-barrel"/>
</dbReference>
<gene>
    <name evidence="2" type="ORF">B8W67_03085</name>
</gene>
<dbReference type="InterPro" id="IPR007138">
    <property type="entry name" value="ABM_dom"/>
</dbReference>
<feature type="domain" description="ABM" evidence="1">
    <location>
        <begin position="3"/>
        <end position="89"/>
    </location>
</feature>
<protein>
    <submittedName>
        <fullName evidence="2">Antibiotic biosynthesis monooxygenase</fullName>
    </submittedName>
</protein>
<dbReference type="Pfam" id="PF03992">
    <property type="entry name" value="ABM"/>
    <property type="match status" value="1"/>
</dbReference>
<sequence>MPVVVVASMTVKPESVASVEEIVTKTVAEVHTEPGCELYALHRNDTTFVFIEQWADPEALKAHGSAPAVTAMFSALGAHLDGAPQITTLQPVPAGDPAKGQLRG</sequence>
<dbReference type="Proteomes" id="UP000193577">
    <property type="component" value="Unassembled WGS sequence"/>
</dbReference>
<dbReference type="GO" id="GO:0004497">
    <property type="term" value="F:monooxygenase activity"/>
    <property type="evidence" value="ECO:0007669"/>
    <property type="project" value="UniProtKB-KW"/>
</dbReference>
<dbReference type="SUPFAM" id="SSF54909">
    <property type="entry name" value="Dimeric alpha+beta barrel"/>
    <property type="match status" value="1"/>
</dbReference>
<dbReference type="PROSITE" id="PS51725">
    <property type="entry name" value="ABM"/>
    <property type="match status" value="1"/>
</dbReference>
<dbReference type="RefSeq" id="WP_085302268.1">
    <property type="nucleotide sequence ID" value="NZ_AP022594.1"/>
</dbReference>